<dbReference type="EMBL" id="WHJC01000211">
    <property type="protein sequence ID" value="MPQ44421.1"/>
    <property type="molecule type" value="Genomic_DNA"/>
</dbReference>
<accession>A0A6I1MU86</accession>
<dbReference type="RefSeq" id="WP_152890878.1">
    <property type="nucleotide sequence ID" value="NZ_WHJC01000211.1"/>
</dbReference>
<reference evidence="1 2" key="1">
    <citation type="submission" date="2019-10" db="EMBL/GenBank/DDBJ databases">
        <title>The Genome Sequence of Clostridium tarantellae Isolated from Fish Brain.</title>
        <authorList>
            <person name="Bano L."/>
            <person name="Kiel M."/>
            <person name="Sales G."/>
            <person name="Doxey A.C."/>
            <person name="Mansfield M.J."/>
            <person name="Schiavone M."/>
            <person name="Rossetto O."/>
            <person name="Pirazzini M."/>
            <person name="Dobrindt U."/>
            <person name="Montecucco C."/>
        </authorList>
    </citation>
    <scope>NUCLEOTIDE SEQUENCE [LARGE SCALE GENOMIC DNA]</scope>
    <source>
        <strain evidence="1 2">DSM 3997</strain>
    </source>
</reference>
<dbReference type="Proteomes" id="UP000430345">
    <property type="component" value="Unassembled WGS sequence"/>
</dbReference>
<feature type="non-terminal residue" evidence="1">
    <location>
        <position position="66"/>
    </location>
</feature>
<evidence type="ECO:0000313" key="1">
    <source>
        <dbReference type="EMBL" id="MPQ44421.1"/>
    </source>
</evidence>
<protein>
    <submittedName>
        <fullName evidence="1">Uncharacterized protein</fullName>
    </submittedName>
</protein>
<comment type="caution">
    <text evidence="1">The sequence shown here is derived from an EMBL/GenBank/DDBJ whole genome shotgun (WGS) entry which is preliminary data.</text>
</comment>
<organism evidence="1 2">
    <name type="scientific">Clostridium tarantellae</name>
    <dbReference type="NCBI Taxonomy" id="39493"/>
    <lineage>
        <taxon>Bacteria</taxon>
        <taxon>Bacillati</taxon>
        <taxon>Bacillota</taxon>
        <taxon>Clostridia</taxon>
        <taxon>Eubacteriales</taxon>
        <taxon>Clostridiaceae</taxon>
        <taxon>Clostridium</taxon>
    </lineage>
</organism>
<name>A0A6I1MU86_9CLOT</name>
<keyword evidence="2" id="KW-1185">Reference proteome</keyword>
<dbReference type="AlphaFoldDB" id="A0A6I1MU86"/>
<gene>
    <name evidence="1" type="ORF">GBZ86_11700</name>
</gene>
<proteinExistence type="predicted"/>
<sequence>MISNSKKIINNKWLYKDNISKEFSIINIPHANKEVPYNYFNENIYQFISHYKKKIVVKDKNKRIFL</sequence>
<evidence type="ECO:0000313" key="2">
    <source>
        <dbReference type="Proteomes" id="UP000430345"/>
    </source>
</evidence>